<dbReference type="AlphaFoldDB" id="A0AA36IE09"/>
<keyword evidence="1" id="KW-0808">Transferase</keyword>
<gene>
    <name evidence="3" type="ORF">EVOR1521_LOCUS12276</name>
</gene>
<evidence type="ECO:0000313" key="3">
    <source>
        <dbReference type="EMBL" id="CAJ1385734.1"/>
    </source>
</evidence>
<dbReference type="InterPro" id="IPR000182">
    <property type="entry name" value="GNAT_dom"/>
</dbReference>
<dbReference type="InterPro" id="IPR016181">
    <property type="entry name" value="Acyl_CoA_acyltransferase"/>
</dbReference>
<dbReference type="InterPro" id="IPR050769">
    <property type="entry name" value="NAT_camello-type"/>
</dbReference>
<dbReference type="PANTHER" id="PTHR13947:SF37">
    <property type="entry name" value="LD18367P"/>
    <property type="match status" value="1"/>
</dbReference>
<accession>A0AA36IE09</accession>
<dbReference type="Gene3D" id="3.40.630.30">
    <property type="match status" value="1"/>
</dbReference>
<dbReference type="PROSITE" id="PS51186">
    <property type="entry name" value="GNAT"/>
    <property type="match status" value="1"/>
</dbReference>
<dbReference type="SUPFAM" id="SSF55729">
    <property type="entry name" value="Acyl-CoA N-acyltransferases (Nat)"/>
    <property type="match status" value="1"/>
</dbReference>
<dbReference type="PANTHER" id="PTHR13947">
    <property type="entry name" value="GNAT FAMILY N-ACETYLTRANSFERASE"/>
    <property type="match status" value="1"/>
</dbReference>
<evidence type="ECO:0000256" key="1">
    <source>
        <dbReference type="ARBA" id="ARBA00022679"/>
    </source>
</evidence>
<dbReference type="EMBL" id="CAUJNA010001277">
    <property type="protein sequence ID" value="CAJ1385734.1"/>
    <property type="molecule type" value="Genomic_DNA"/>
</dbReference>
<dbReference type="Proteomes" id="UP001178507">
    <property type="component" value="Unassembled WGS sequence"/>
</dbReference>
<feature type="domain" description="N-acetyltransferase" evidence="2">
    <location>
        <begin position="488"/>
        <end position="647"/>
    </location>
</feature>
<comment type="caution">
    <text evidence="3">The sequence shown here is derived from an EMBL/GenBank/DDBJ whole genome shotgun (WGS) entry which is preliminary data.</text>
</comment>
<dbReference type="CDD" id="cd04301">
    <property type="entry name" value="NAT_SF"/>
    <property type="match status" value="1"/>
</dbReference>
<dbReference type="Pfam" id="PF00583">
    <property type="entry name" value="Acetyltransf_1"/>
    <property type="match status" value="1"/>
</dbReference>
<name>A0AA36IE09_9DINO</name>
<evidence type="ECO:0000259" key="2">
    <source>
        <dbReference type="PROSITE" id="PS51186"/>
    </source>
</evidence>
<organism evidence="3 4">
    <name type="scientific">Effrenium voratum</name>
    <dbReference type="NCBI Taxonomy" id="2562239"/>
    <lineage>
        <taxon>Eukaryota</taxon>
        <taxon>Sar</taxon>
        <taxon>Alveolata</taxon>
        <taxon>Dinophyceae</taxon>
        <taxon>Suessiales</taxon>
        <taxon>Symbiodiniaceae</taxon>
        <taxon>Effrenium</taxon>
    </lineage>
</organism>
<protein>
    <recommendedName>
        <fullName evidence="2">N-acetyltransferase domain-containing protein</fullName>
    </recommendedName>
</protein>
<sequence>MMARFYRLQCEKRQGEARELFETMCICDPQALASDVEVGILLSADPRHPAGPEGPTWPASPQQVPYLELAKCAEARGRHFDAWLLYGKASEVANGAAGEVLRRRAQAAMAAELPACAEQDAARAVQLGEVLSYELLVRALESLGRVSAARLAAQQGAELLGGSPAGKVLEEKAWAADGAEGAVPSRGRMPTPAELQQAVAKAIRPDGKESRLYGAVLAVAMGWWQEVSGDEKLFPNALARAAITARRELGAIDAAVRPTPARRIRELWDDRENDLKTSGALAIDLDSVPGLWARLAEICQALASATCSLGVVRARMPVPRIAALPTNGSRPWLIQLETPDTCKQSARAHAAQAARKHPIPRRCLLLRPCSAWRVVCQQGVPARSGGRNAQLKSLLASRGSYVRAASRWSPAWRRPGRRAGGNEPPAQLSRSERHLRLTCALLQMWRCDPCAGQQVGWMEQSSRKKTIPCSQAEKYSRTNRFIWQTGGIHALSWLPEARKLWLRQREPAKEANSWFDWGGSGGSASSVVGCVGCEVKCFSRLTNEELPTGKYDGGQQTVLRPVMADLAVSSECRGKGIARKLVEELERVVLDWGYEELVLLVEATNFQARGVYGRLGYRLGGLRLAETTLFLDKAGATPSVAERKTVAFLLRKCLKPFPLGDLENTDWPSVLVVLGLGIVLVQRPDLVAAKLGARSEVVVPHCDKEAQQPLSGLWAVMSGLVAEVLRAFRLMDLEVLTELRLRRHSAEVAEVDNGGLMPDNRREVSIRCFVPDGSEWPDATLNLHTKDREVSVSHSIRAGRVFVWWSRQTFHQVLGDGYLAMCCWGVVPQKPDLSARATVS</sequence>
<reference evidence="3" key="1">
    <citation type="submission" date="2023-08" db="EMBL/GenBank/DDBJ databases">
        <authorList>
            <person name="Chen Y."/>
            <person name="Shah S."/>
            <person name="Dougan E. K."/>
            <person name="Thang M."/>
            <person name="Chan C."/>
        </authorList>
    </citation>
    <scope>NUCLEOTIDE SEQUENCE</scope>
</reference>
<evidence type="ECO:0000313" key="4">
    <source>
        <dbReference type="Proteomes" id="UP001178507"/>
    </source>
</evidence>
<dbReference type="GO" id="GO:0008080">
    <property type="term" value="F:N-acetyltransferase activity"/>
    <property type="evidence" value="ECO:0007669"/>
    <property type="project" value="InterPro"/>
</dbReference>
<proteinExistence type="predicted"/>
<keyword evidence="4" id="KW-1185">Reference proteome</keyword>